<keyword evidence="5" id="KW-0503">Monooxygenase</keyword>
<proteinExistence type="predicted"/>
<dbReference type="InterPro" id="IPR036188">
    <property type="entry name" value="FAD/NAD-bd_sf"/>
</dbReference>
<gene>
    <name evidence="5" type="ORF">Q2T52_09680</name>
</gene>
<protein>
    <submittedName>
        <fullName evidence="5">FAD-dependent monooxygenase</fullName>
    </submittedName>
</protein>
<comment type="cofactor">
    <cofactor evidence="1">
        <name>FAD</name>
        <dbReference type="ChEBI" id="CHEBI:57692"/>
    </cofactor>
</comment>
<name>A0ABT8SV99_9HYPH</name>
<feature type="domain" description="FAD-binding" evidence="4">
    <location>
        <begin position="3"/>
        <end position="342"/>
    </location>
</feature>
<dbReference type="PRINTS" id="PR00420">
    <property type="entry name" value="RNGMNOXGNASE"/>
</dbReference>
<dbReference type="Gene3D" id="3.50.50.60">
    <property type="entry name" value="FAD/NAD(P)-binding domain"/>
    <property type="match status" value="1"/>
</dbReference>
<keyword evidence="3" id="KW-0274">FAD</keyword>
<evidence type="ECO:0000256" key="2">
    <source>
        <dbReference type="ARBA" id="ARBA00022630"/>
    </source>
</evidence>
<dbReference type="InterPro" id="IPR050641">
    <property type="entry name" value="RIFMO-like"/>
</dbReference>
<dbReference type="SUPFAM" id="SSF51905">
    <property type="entry name" value="FAD/NAD(P)-binding domain"/>
    <property type="match status" value="1"/>
</dbReference>
<dbReference type="Proteomes" id="UP001169006">
    <property type="component" value="Unassembled WGS sequence"/>
</dbReference>
<evidence type="ECO:0000313" key="5">
    <source>
        <dbReference type="EMBL" id="MDO1582369.1"/>
    </source>
</evidence>
<comment type="caution">
    <text evidence="5">The sequence shown here is derived from an EMBL/GenBank/DDBJ whole genome shotgun (WGS) entry which is preliminary data.</text>
</comment>
<keyword evidence="5" id="KW-0560">Oxidoreductase</keyword>
<evidence type="ECO:0000256" key="1">
    <source>
        <dbReference type="ARBA" id="ARBA00001974"/>
    </source>
</evidence>
<reference evidence="5" key="1">
    <citation type="journal article" date="2015" name="Int. J. Syst. Evol. Microbiol.">
        <title>Rhizobium oryzicola sp. nov., potential plant-growth-promoting endophytic bacteria isolated from rice roots.</title>
        <authorList>
            <person name="Zhang X.X."/>
            <person name="Gao J.S."/>
            <person name="Cao Y.H."/>
            <person name="Sheirdil R.A."/>
            <person name="Wang X.C."/>
            <person name="Zhang L."/>
        </authorList>
    </citation>
    <scope>NUCLEOTIDE SEQUENCE</scope>
    <source>
        <strain evidence="5">05753</strain>
    </source>
</reference>
<keyword evidence="6" id="KW-1185">Reference proteome</keyword>
<dbReference type="Gene3D" id="3.30.70.2450">
    <property type="match status" value="1"/>
</dbReference>
<reference evidence="5" key="2">
    <citation type="submission" date="2023-07" db="EMBL/GenBank/DDBJ databases">
        <authorList>
            <person name="Sun H."/>
        </authorList>
    </citation>
    <scope>NUCLEOTIDE SEQUENCE</scope>
    <source>
        <strain evidence="5">05753</strain>
    </source>
</reference>
<evidence type="ECO:0000259" key="4">
    <source>
        <dbReference type="Pfam" id="PF01494"/>
    </source>
</evidence>
<keyword evidence="2" id="KW-0285">Flavoprotein</keyword>
<dbReference type="RefSeq" id="WP_302076506.1">
    <property type="nucleotide sequence ID" value="NZ_JAUKWQ010000002.1"/>
</dbReference>
<sequence length="490" mass="52619">MSAQVLISGAGPVGMTLAVELTRLGVPVRIIDKSPGRTGKSRALVLWSRSLELFEPSGLAERFVATGNPVTHTTFMEGQKPIGTFRLDQLESPYAYALMVPQTETERLLEAHLAESGIRIERNTTLLDFEQDGAGVTARLLSETGEIETLNTPWLVGCDGAHSAIRHQLGLAFEGYAEPVEWALADVYLPDSVPGDQLQVSLHPAGVLALFPMGQHRFRLIADLGVAEAGPDTSELTLAQLQAMIDARGRPDLVARDPQWLSRFRINERKVADYRKGRIFLAGDAAHIHSPAGGQGMNTGMQDAFNLAWKLALVVKGAAKEALLDTYSPERSPIAELVLRNAGGGTKAVTLSNPLARSTRNFVLGAALKIPAVQRRVGKFLSELDVAYPKSPLSVTGEEDAPSIGVKPGQRVGSEIFGISQQQIGQSGKWILIGSTEDVTAIAAEFPALVDAAQERREPGLWLVRPDGYLGFAGAAGDVAGARNYLRRIA</sequence>
<evidence type="ECO:0000313" key="6">
    <source>
        <dbReference type="Proteomes" id="UP001169006"/>
    </source>
</evidence>
<dbReference type="EMBL" id="JAUKWQ010000002">
    <property type="protein sequence ID" value="MDO1582369.1"/>
    <property type="molecule type" value="Genomic_DNA"/>
</dbReference>
<accession>A0ABT8SV99</accession>
<evidence type="ECO:0000256" key="3">
    <source>
        <dbReference type="ARBA" id="ARBA00022827"/>
    </source>
</evidence>
<dbReference type="Pfam" id="PF01494">
    <property type="entry name" value="FAD_binding_3"/>
    <property type="match status" value="1"/>
</dbReference>
<dbReference type="GO" id="GO:0004497">
    <property type="term" value="F:monooxygenase activity"/>
    <property type="evidence" value="ECO:0007669"/>
    <property type="project" value="UniProtKB-KW"/>
</dbReference>
<dbReference type="PANTHER" id="PTHR43004:SF19">
    <property type="entry name" value="BINDING MONOOXYGENASE, PUTATIVE (JCVI)-RELATED"/>
    <property type="match status" value="1"/>
</dbReference>
<organism evidence="5 6">
    <name type="scientific">Rhizobium oryzicola</name>
    <dbReference type="NCBI Taxonomy" id="1232668"/>
    <lineage>
        <taxon>Bacteria</taxon>
        <taxon>Pseudomonadati</taxon>
        <taxon>Pseudomonadota</taxon>
        <taxon>Alphaproteobacteria</taxon>
        <taxon>Hyphomicrobiales</taxon>
        <taxon>Rhizobiaceae</taxon>
        <taxon>Rhizobium/Agrobacterium group</taxon>
        <taxon>Rhizobium</taxon>
    </lineage>
</organism>
<dbReference type="InterPro" id="IPR002938">
    <property type="entry name" value="FAD-bd"/>
</dbReference>
<dbReference type="PANTHER" id="PTHR43004">
    <property type="entry name" value="TRK SYSTEM POTASSIUM UPTAKE PROTEIN"/>
    <property type="match status" value="1"/>
</dbReference>